<keyword evidence="1" id="KW-0175">Coiled coil</keyword>
<sequence length="143" mass="16068">MSTLEALLVDDDDDSQQKSQGRPQPEEKPDPLANIAQDLRKAPKSQLELNNAIPGRTGPTPEHIKETAEFGIKDLLCAATSVSAEFVRIGAQFQVENPDDATDERIKELDTTIKQQEERLEQVSISLKELKRRHEPLLTERNL</sequence>
<dbReference type="AlphaFoldDB" id="A0A1I8A998"/>
<dbReference type="Proteomes" id="UP000095287">
    <property type="component" value="Unplaced"/>
</dbReference>
<evidence type="ECO:0000313" key="3">
    <source>
        <dbReference type="Proteomes" id="UP000095287"/>
    </source>
</evidence>
<feature type="region of interest" description="Disordered" evidence="2">
    <location>
        <begin position="1"/>
        <end position="31"/>
    </location>
</feature>
<accession>A0A1I8A998</accession>
<feature type="coiled-coil region" evidence="1">
    <location>
        <begin position="106"/>
        <end position="133"/>
    </location>
</feature>
<organism evidence="3 4">
    <name type="scientific">Steinernema glaseri</name>
    <dbReference type="NCBI Taxonomy" id="37863"/>
    <lineage>
        <taxon>Eukaryota</taxon>
        <taxon>Metazoa</taxon>
        <taxon>Ecdysozoa</taxon>
        <taxon>Nematoda</taxon>
        <taxon>Chromadorea</taxon>
        <taxon>Rhabditida</taxon>
        <taxon>Tylenchina</taxon>
        <taxon>Panagrolaimomorpha</taxon>
        <taxon>Strongyloidoidea</taxon>
        <taxon>Steinernematidae</taxon>
        <taxon>Steinernema</taxon>
    </lineage>
</organism>
<name>A0A1I8A998_9BILA</name>
<evidence type="ECO:0000256" key="2">
    <source>
        <dbReference type="SAM" id="MobiDB-lite"/>
    </source>
</evidence>
<proteinExistence type="predicted"/>
<evidence type="ECO:0000256" key="1">
    <source>
        <dbReference type="SAM" id="Coils"/>
    </source>
</evidence>
<keyword evidence="3" id="KW-1185">Reference proteome</keyword>
<evidence type="ECO:0000313" key="4">
    <source>
        <dbReference type="WBParaSite" id="L893_g3555.t1"/>
    </source>
</evidence>
<reference evidence="4" key="1">
    <citation type="submission" date="2016-11" db="UniProtKB">
        <authorList>
            <consortium name="WormBaseParasite"/>
        </authorList>
    </citation>
    <scope>IDENTIFICATION</scope>
</reference>
<protein>
    <submittedName>
        <fullName evidence="4">Mediator of RNA polymerase II transcription subunit 21</fullName>
    </submittedName>
</protein>
<dbReference type="WBParaSite" id="L893_g3555.t1">
    <property type="protein sequence ID" value="L893_g3555.t1"/>
    <property type="gene ID" value="L893_g3555"/>
</dbReference>